<gene>
    <name evidence="2" type="ORF">J2753_001263</name>
</gene>
<evidence type="ECO:0000313" key="3">
    <source>
        <dbReference type="Proteomes" id="UP000823736"/>
    </source>
</evidence>
<keyword evidence="3" id="KW-1185">Reference proteome</keyword>
<dbReference type="Pfam" id="PF05707">
    <property type="entry name" value="Zot"/>
    <property type="match status" value="1"/>
</dbReference>
<evidence type="ECO:0000259" key="1">
    <source>
        <dbReference type="Pfam" id="PF05707"/>
    </source>
</evidence>
<feature type="domain" description="Zona occludens toxin N-terminal" evidence="1">
    <location>
        <begin position="134"/>
        <end position="262"/>
    </location>
</feature>
<dbReference type="InterPro" id="IPR008900">
    <property type="entry name" value="Zot_N"/>
</dbReference>
<dbReference type="Proteomes" id="UP000823736">
    <property type="component" value="Unassembled WGS sequence"/>
</dbReference>
<organism evidence="2 3">
    <name type="scientific">Halolamina salifodinae</name>
    <dbReference type="NCBI Taxonomy" id="1202767"/>
    <lineage>
        <taxon>Archaea</taxon>
        <taxon>Methanobacteriati</taxon>
        <taxon>Methanobacteriota</taxon>
        <taxon>Stenosarchaea group</taxon>
        <taxon>Halobacteria</taxon>
        <taxon>Halobacteriales</taxon>
        <taxon>Haloferacaceae</taxon>
    </lineage>
</organism>
<dbReference type="InterPro" id="IPR013324">
    <property type="entry name" value="RNA_pol_sigma_r3/r4-like"/>
</dbReference>
<comment type="caution">
    <text evidence="2">The sequence shown here is derived from an EMBL/GenBank/DDBJ whole genome shotgun (WGS) entry which is preliminary data.</text>
</comment>
<dbReference type="AlphaFoldDB" id="A0A8T4GV49"/>
<protein>
    <submittedName>
        <fullName evidence="2">Energy-coupling factor transporter ATP-binding protein EcfA2</fullName>
    </submittedName>
</protein>
<dbReference type="Pfam" id="PF13384">
    <property type="entry name" value="HTH_23"/>
    <property type="match status" value="1"/>
</dbReference>
<dbReference type="RefSeq" id="WP_209491051.1">
    <property type="nucleotide sequence ID" value="NZ_JAGGLC010000002.1"/>
</dbReference>
<name>A0A8T4GV49_9EURY</name>
<dbReference type="InterPro" id="IPR027417">
    <property type="entry name" value="P-loop_NTPase"/>
</dbReference>
<dbReference type="Gene3D" id="3.40.50.300">
    <property type="entry name" value="P-loop containing nucleotide triphosphate hydrolases"/>
    <property type="match status" value="1"/>
</dbReference>
<dbReference type="SUPFAM" id="SSF52540">
    <property type="entry name" value="P-loop containing nucleoside triphosphate hydrolases"/>
    <property type="match status" value="1"/>
</dbReference>
<dbReference type="SUPFAM" id="SSF88659">
    <property type="entry name" value="Sigma3 and sigma4 domains of RNA polymerase sigma factors"/>
    <property type="match status" value="1"/>
</dbReference>
<sequence>MSGQEKPIEPEFKEYVKGTLLDDEEPDVYPWAGMVEDPEIRSYFAQIARVCDDKEFLEQFEDVEKVEDLDIITNTQKEYATESATQSLLTGRQGHLSFFSGLVGYEKDVSGMQALMQLQSFIEDTPVFIAYIYGLMGSGKTDFANLLREVFRSVHGEVRELANYQTDEAEQVTRYSEIVEELEERNERMLDGKDLAPYLLVMDEAAQLFTGSGSDQHKAKHLAKLLKLARKANAHVILIGQDGKDIGPSLRALCTVFVHKESQKKASLYRDVANRQGVGNIMGLSKIPKSSIEFQTYDEGDFIFDPEEDDTTVEELEKEIDELQKTHERRMMALLTVQDNDHTQADIAELYGVSEKTVRRAKSDLEDELEEAGLV</sequence>
<accession>A0A8T4GV49</accession>
<keyword evidence="2" id="KW-0547">Nucleotide-binding</keyword>
<dbReference type="OrthoDB" id="321312at2157"/>
<proteinExistence type="predicted"/>
<keyword evidence="2" id="KW-0067">ATP-binding</keyword>
<dbReference type="GO" id="GO:0005524">
    <property type="term" value="F:ATP binding"/>
    <property type="evidence" value="ECO:0007669"/>
    <property type="project" value="UniProtKB-KW"/>
</dbReference>
<reference evidence="2" key="1">
    <citation type="submission" date="2021-03" db="EMBL/GenBank/DDBJ databases">
        <title>Genomic Encyclopedia of Type Strains, Phase IV (KMG-IV): sequencing the most valuable type-strain genomes for metagenomic binning, comparative biology and taxonomic classification.</title>
        <authorList>
            <person name="Goeker M."/>
        </authorList>
    </citation>
    <scope>NUCLEOTIDE SEQUENCE</scope>
    <source>
        <strain evidence="2">DSM 26232</strain>
    </source>
</reference>
<dbReference type="EMBL" id="JAGGLC010000002">
    <property type="protein sequence ID" value="MBP1986769.1"/>
    <property type="molecule type" value="Genomic_DNA"/>
</dbReference>
<evidence type="ECO:0000313" key="2">
    <source>
        <dbReference type="EMBL" id="MBP1986769.1"/>
    </source>
</evidence>